<feature type="compositionally biased region" description="Basic residues" evidence="1">
    <location>
        <begin position="99"/>
        <end position="108"/>
    </location>
</feature>
<reference evidence="2" key="1">
    <citation type="submission" date="2021-03" db="EMBL/GenBank/DDBJ databases">
        <authorList>
            <person name="Tagirdzhanova G."/>
        </authorList>
    </citation>
    <scope>NUCLEOTIDE SEQUENCE</scope>
</reference>
<protein>
    <submittedName>
        <fullName evidence="2">Uncharacterized protein</fullName>
    </submittedName>
</protein>
<keyword evidence="3" id="KW-1185">Reference proteome</keyword>
<proteinExistence type="predicted"/>
<sequence length="122" mass="12921">MAKTKEVVEGKRDGLRKNRTPRVLFAIEDAAPKPKSTSKRSTVPKTKANTSKPRAKAATAGRVEKKKAPVTKNKRTPTVADKGKGFVEKAVGTVEGRPAKKAAGTKKIKGTDGKGSARAKKA</sequence>
<comment type="caution">
    <text evidence="2">The sequence shown here is derived from an EMBL/GenBank/DDBJ whole genome shotgun (WGS) entry which is preliminary data.</text>
</comment>
<organism evidence="2 3">
    <name type="scientific">Alectoria fallacina</name>
    <dbReference type="NCBI Taxonomy" id="1903189"/>
    <lineage>
        <taxon>Eukaryota</taxon>
        <taxon>Fungi</taxon>
        <taxon>Dikarya</taxon>
        <taxon>Ascomycota</taxon>
        <taxon>Pezizomycotina</taxon>
        <taxon>Lecanoromycetes</taxon>
        <taxon>OSLEUM clade</taxon>
        <taxon>Lecanoromycetidae</taxon>
        <taxon>Lecanorales</taxon>
        <taxon>Lecanorineae</taxon>
        <taxon>Parmeliaceae</taxon>
        <taxon>Alectoria</taxon>
    </lineage>
</organism>
<name>A0A8H3IW04_9LECA</name>
<dbReference type="EMBL" id="CAJPDR010000423">
    <property type="protein sequence ID" value="CAF9935950.1"/>
    <property type="molecule type" value="Genomic_DNA"/>
</dbReference>
<feature type="region of interest" description="Disordered" evidence="1">
    <location>
        <begin position="1"/>
        <end position="122"/>
    </location>
</feature>
<accession>A0A8H3IW04</accession>
<feature type="compositionally biased region" description="Basic and acidic residues" evidence="1">
    <location>
        <begin position="1"/>
        <end position="16"/>
    </location>
</feature>
<evidence type="ECO:0000313" key="3">
    <source>
        <dbReference type="Proteomes" id="UP000664203"/>
    </source>
</evidence>
<gene>
    <name evidence="2" type="ORF">ALECFALPRED_006642</name>
</gene>
<dbReference type="OrthoDB" id="5426707at2759"/>
<feature type="compositionally biased region" description="Polar residues" evidence="1">
    <location>
        <begin position="39"/>
        <end position="52"/>
    </location>
</feature>
<evidence type="ECO:0000313" key="2">
    <source>
        <dbReference type="EMBL" id="CAF9935950.1"/>
    </source>
</evidence>
<dbReference type="AlphaFoldDB" id="A0A8H3IW04"/>
<evidence type="ECO:0000256" key="1">
    <source>
        <dbReference type="SAM" id="MobiDB-lite"/>
    </source>
</evidence>
<dbReference type="Proteomes" id="UP000664203">
    <property type="component" value="Unassembled WGS sequence"/>
</dbReference>